<dbReference type="InterPro" id="IPR018303">
    <property type="entry name" value="ATPase_P-typ_P_site"/>
</dbReference>
<keyword evidence="9 11" id="KW-0472">Membrane</keyword>
<dbReference type="SUPFAM" id="SSF81653">
    <property type="entry name" value="Calcium ATPase, transduction domain A"/>
    <property type="match status" value="1"/>
</dbReference>
<evidence type="ECO:0000313" key="15">
    <source>
        <dbReference type="EMBL" id="DAG04448.1"/>
    </source>
</evidence>
<dbReference type="PANTHER" id="PTHR24093:SF477">
    <property type="entry name" value="CALCIUM-TRANSPORTING ATPASE"/>
    <property type="match status" value="1"/>
</dbReference>
<evidence type="ECO:0000256" key="9">
    <source>
        <dbReference type="ARBA" id="ARBA00023136"/>
    </source>
</evidence>
<dbReference type="SFLD" id="SFLDG00002">
    <property type="entry name" value="C1.7:_P-type_atpase_like"/>
    <property type="match status" value="1"/>
</dbReference>
<dbReference type="PROSITE" id="PS00154">
    <property type="entry name" value="ATPASE_E1_E2"/>
    <property type="match status" value="1"/>
</dbReference>
<keyword evidence="8 11" id="KW-1133">Transmembrane helix</keyword>
<feature type="transmembrane region" description="Helical" evidence="11">
    <location>
        <begin position="42"/>
        <end position="62"/>
    </location>
</feature>
<dbReference type="PRINTS" id="PR00119">
    <property type="entry name" value="CATATPASE"/>
</dbReference>
<dbReference type="GO" id="GO:0016887">
    <property type="term" value="F:ATP hydrolysis activity"/>
    <property type="evidence" value="ECO:0007669"/>
    <property type="project" value="InterPro"/>
</dbReference>
<keyword evidence="2 11" id="KW-0812">Transmembrane</keyword>
<keyword evidence="4" id="KW-0547">Nucleotide-binding</keyword>
<feature type="transmembrane region" description="Helical" evidence="11">
    <location>
        <begin position="749"/>
        <end position="766"/>
    </location>
</feature>
<feature type="transmembrane region" description="Helical" evidence="11">
    <location>
        <begin position="239"/>
        <end position="257"/>
    </location>
</feature>
<keyword evidence="7" id="KW-1278">Translocase</keyword>
<dbReference type="Pfam" id="PF08282">
    <property type="entry name" value="Hydrolase_3"/>
    <property type="match status" value="1"/>
</dbReference>
<dbReference type="InterPro" id="IPR044492">
    <property type="entry name" value="P_typ_ATPase_HD_dom"/>
</dbReference>
<keyword evidence="3" id="KW-0479">Metal-binding</keyword>
<dbReference type="Gene3D" id="3.40.1110.10">
    <property type="entry name" value="Calcium-transporting ATPase, cytoplasmic domain N"/>
    <property type="match status" value="1"/>
</dbReference>
<evidence type="ECO:0000259" key="14">
    <source>
        <dbReference type="Pfam" id="PF00690"/>
    </source>
</evidence>
<dbReference type="SFLD" id="SFLDF00027">
    <property type="entry name" value="p-type_atpase"/>
    <property type="match status" value="1"/>
</dbReference>
<evidence type="ECO:0000256" key="11">
    <source>
        <dbReference type="SAM" id="Phobius"/>
    </source>
</evidence>
<name>A0A8S5VCP4_9CAUD</name>
<dbReference type="Gene3D" id="2.70.150.10">
    <property type="entry name" value="Calcium-transporting ATPase, cytoplasmic transduction domain A"/>
    <property type="match status" value="1"/>
</dbReference>
<dbReference type="SFLD" id="SFLDS00003">
    <property type="entry name" value="Haloacid_Dehalogenase"/>
    <property type="match status" value="1"/>
</dbReference>
<evidence type="ECO:0000259" key="12">
    <source>
        <dbReference type="Pfam" id="PF00122"/>
    </source>
</evidence>
<feature type="transmembrane region" description="Helical" evidence="11">
    <location>
        <begin position="772"/>
        <end position="792"/>
    </location>
</feature>
<evidence type="ECO:0000256" key="8">
    <source>
        <dbReference type="ARBA" id="ARBA00022989"/>
    </source>
</evidence>
<dbReference type="InterPro" id="IPR001757">
    <property type="entry name" value="P_typ_ATPase"/>
</dbReference>
<proteinExistence type="predicted"/>
<feature type="transmembrane region" description="Helical" evidence="11">
    <location>
        <begin position="813"/>
        <end position="833"/>
    </location>
</feature>
<dbReference type="SUPFAM" id="SSF81660">
    <property type="entry name" value="Metal cation-transporting ATPase, ATP-binding domain N"/>
    <property type="match status" value="1"/>
</dbReference>
<accession>A0A8S5VCP4</accession>
<dbReference type="GO" id="GO:0046872">
    <property type="term" value="F:metal ion binding"/>
    <property type="evidence" value="ECO:0007669"/>
    <property type="project" value="UniProtKB-KW"/>
</dbReference>
<feature type="region of interest" description="Disordered" evidence="10">
    <location>
        <begin position="1"/>
        <end position="20"/>
    </location>
</feature>
<dbReference type="InterPro" id="IPR023298">
    <property type="entry name" value="ATPase_P-typ_TM_dom_sf"/>
</dbReference>
<evidence type="ECO:0000256" key="10">
    <source>
        <dbReference type="SAM" id="MobiDB-lite"/>
    </source>
</evidence>
<keyword evidence="6" id="KW-0460">Magnesium</keyword>
<organism evidence="15">
    <name type="scientific">Siphoviridae sp. ctDXu9</name>
    <dbReference type="NCBI Taxonomy" id="2825387"/>
    <lineage>
        <taxon>Viruses</taxon>
        <taxon>Duplodnaviria</taxon>
        <taxon>Heunggongvirae</taxon>
        <taxon>Uroviricota</taxon>
        <taxon>Caudoviricetes</taxon>
    </lineage>
</organism>
<evidence type="ECO:0000256" key="2">
    <source>
        <dbReference type="ARBA" id="ARBA00022692"/>
    </source>
</evidence>
<evidence type="ECO:0000256" key="7">
    <source>
        <dbReference type="ARBA" id="ARBA00022967"/>
    </source>
</evidence>
<evidence type="ECO:0000256" key="4">
    <source>
        <dbReference type="ARBA" id="ARBA00022741"/>
    </source>
</evidence>
<feature type="domain" description="P-type ATPase A" evidence="12">
    <location>
        <begin position="102"/>
        <end position="209"/>
    </location>
</feature>
<dbReference type="NCBIfam" id="TIGR01494">
    <property type="entry name" value="ATPase_P-type"/>
    <property type="match status" value="1"/>
</dbReference>
<dbReference type="Gene3D" id="3.40.50.1000">
    <property type="entry name" value="HAD superfamily/HAD-like"/>
    <property type="match status" value="1"/>
</dbReference>
<dbReference type="Pfam" id="PF00690">
    <property type="entry name" value="Cation_ATPase_N"/>
    <property type="match status" value="1"/>
</dbReference>
<dbReference type="InterPro" id="IPR036412">
    <property type="entry name" value="HAD-like_sf"/>
</dbReference>
<dbReference type="GO" id="GO:0005886">
    <property type="term" value="C:plasma membrane"/>
    <property type="evidence" value="ECO:0007669"/>
    <property type="project" value="TreeGrafter"/>
</dbReference>
<feature type="transmembrane region" description="Helical" evidence="11">
    <location>
        <begin position="68"/>
        <end position="88"/>
    </location>
</feature>
<dbReference type="SUPFAM" id="SSF56784">
    <property type="entry name" value="HAD-like"/>
    <property type="match status" value="1"/>
</dbReference>
<evidence type="ECO:0000256" key="6">
    <source>
        <dbReference type="ARBA" id="ARBA00022842"/>
    </source>
</evidence>
<sequence length="872" mass="94293">MKNGLSNEQVEESRKLHGSNKLPEPELKKWYHFAKEALTEPITMILIIIALFQLVLGAMGVMSLSEPVMIIVVLAIVTEIAVKTGLGIQKSAAELRAKTAVRYCDVVRNGSVQTINKDDLVVGDLVLLRTGQEIFADGFIVEGEISVNNAAINGETKECRKIPSANYKHVKTTSTAAYTDQCSLFAGTVIMSGEGKMIVTDVGINTVNGDTLVKMQTLEPPKTALDIALDHLCDFISKWGTIAAALAFVIMTITGILNAGSLSQYFSGNILENIQKVAQNTSNALTIIVAAVPEGLPLIVKLVTKQNVSTMEKFNILAKNTGKIPELAYVNLICTDKTGTLTTGEMTSTVMINGNCQDIFNKESSLNELIDLNICMNNSAVFDSNGNITGGNSIDRAVLDMLSPEDAKKIQNKAIMKKRVPFSSENKFSAVTLNNGANDFTVYKGAPEKLIEKCKFYLDNDGIVTELTEEKRKALKSHIKGLTEKAMRCIALTISDKTDDGLPDEMNLLGVIGVVDPVRNEVPEAVKIAHKAGIQVIEITGDCMETAKAVAMEAGIYKPGDLAVTNDEFEAMSDVKVKEIIPQLRVISRCSPNTKLRLVTLAQEIGMSVAMTGDGVNDAPALKKADVGFGMQDGSDVAKEAADIVLTDNNFASVVKAVELGRTFMHNIMMFLEFQLPINISLLILSMVFPIISGGSALLAAVQILIVNIIMDSLNSLSFGGEPPKEEYMNEEPIMKGSGLFIRGAKGRIALSSIVFIALFGVITFGPVGNMFATKLSAMTARFALLCLMAVFNGFTIRTDSMNLFKGIKNNKLFVYIALGIFAMAVVLCNFVGNLVQTTPMDAKQWIVVLVTAFMVVPVDWIRKAICKKGSN</sequence>
<dbReference type="InterPro" id="IPR006068">
    <property type="entry name" value="ATPase_P-typ_cation-transptr_C"/>
</dbReference>
<evidence type="ECO:0000259" key="13">
    <source>
        <dbReference type="Pfam" id="PF00689"/>
    </source>
</evidence>
<dbReference type="InterPro" id="IPR059000">
    <property type="entry name" value="ATPase_P-type_domA"/>
</dbReference>
<feature type="transmembrane region" description="Helical" evidence="11">
    <location>
        <begin position="680"/>
        <end position="707"/>
    </location>
</feature>
<dbReference type="EMBL" id="BK016244">
    <property type="protein sequence ID" value="DAG04448.1"/>
    <property type="molecule type" value="Genomic_DNA"/>
</dbReference>
<evidence type="ECO:0000256" key="3">
    <source>
        <dbReference type="ARBA" id="ARBA00022723"/>
    </source>
</evidence>
<dbReference type="SUPFAM" id="SSF81665">
    <property type="entry name" value="Calcium ATPase, transmembrane domain M"/>
    <property type="match status" value="1"/>
</dbReference>
<dbReference type="Pfam" id="PF00122">
    <property type="entry name" value="E1-E2_ATPase"/>
    <property type="match status" value="1"/>
</dbReference>
<feature type="transmembrane region" description="Helical" evidence="11">
    <location>
        <begin position="845"/>
        <end position="862"/>
    </location>
</feature>
<dbReference type="GO" id="GO:0005524">
    <property type="term" value="F:ATP binding"/>
    <property type="evidence" value="ECO:0007669"/>
    <property type="project" value="UniProtKB-KW"/>
</dbReference>
<dbReference type="InterPro" id="IPR008250">
    <property type="entry name" value="ATPase_P-typ_transduc_dom_A_sf"/>
</dbReference>
<dbReference type="InterPro" id="IPR023299">
    <property type="entry name" value="ATPase_P-typ_cyto_dom_N"/>
</dbReference>
<dbReference type="InterPro" id="IPR004014">
    <property type="entry name" value="ATPase_P-typ_cation-transptr_N"/>
</dbReference>
<dbReference type="Gene3D" id="1.20.1110.10">
    <property type="entry name" value="Calcium-transporting ATPase, transmembrane domain"/>
    <property type="match status" value="1"/>
</dbReference>
<keyword evidence="5" id="KW-0067">ATP-binding</keyword>
<reference evidence="15" key="1">
    <citation type="journal article" date="2021" name="Proc. Natl. Acad. Sci. U.S.A.">
        <title>A Catalog of Tens of Thousands of Viruses from Human Metagenomes Reveals Hidden Associations with Chronic Diseases.</title>
        <authorList>
            <person name="Tisza M.J."/>
            <person name="Buck C.B."/>
        </authorList>
    </citation>
    <scope>NUCLEOTIDE SEQUENCE</scope>
    <source>
        <strain evidence="15">CtDXu9</strain>
    </source>
</reference>
<feature type="domain" description="Cation-transporting P-type ATPase C-terminal" evidence="13">
    <location>
        <begin position="698"/>
        <end position="866"/>
    </location>
</feature>
<evidence type="ECO:0008006" key="16">
    <source>
        <dbReference type="Google" id="ProtNLM"/>
    </source>
</evidence>
<dbReference type="InterPro" id="IPR023214">
    <property type="entry name" value="HAD_sf"/>
</dbReference>
<feature type="domain" description="Cation-transporting P-type ATPase N-terminal" evidence="14">
    <location>
        <begin position="2"/>
        <end position="51"/>
    </location>
</feature>
<evidence type="ECO:0000256" key="5">
    <source>
        <dbReference type="ARBA" id="ARBA00022840"/>
    </source>
</evidence>
<dbReference type="PANTHER" id="PTHR24093">
    <property type="entry name" value="CATION TRANSPORTING ATPASE"/>
    <property type="match status" value="1"/>
</dbReference>
<dbReference type="Pfam" id="PF00689">
    <property type="entry name" value="Cation_ATPase_C"/>
    <property type="match status" value="1"/>
</dbReference>
<evidence type="ECO:0000256" key="1">
    <source>
        <dbReference type="ARBA" id="ARBA00004141"/>
    </source>
</evidence>
<dbReference type="Pfam" id="PF13246">
    <property type="entry name" value="Cation_ATPase"/>
    <property type="match status" value="1"/>
</dbReference>
<dbReference type="PRINTS" id="PR00120">
    <property type="entry name" value="HATPASE"/>
</dbReference>
<dbReference type="GO" id="GO:0005388">
    <property type="term" value="F:P-type calcium transporter activity"/>
    <property type="evidence" value="ECO:0007669"/>
    <property type="project" value="TreeGrafter"/>
</dbReference>
<protein>
    <recommendedName>
        <fullName evidence="16">P-type Ca(2+) transporter</fullName>
    </recommendedName>
</protein>
<comment type="subcellular location">
    <subcellularLocation>
        <location evidence="1">Membrane</location>
        <topology evidence="1">Multi-pass membrane protein</topology>
    </subcellularLocation>
</comment>